<evidence type="ECO:0000259" key="1">
    <source>
        <dbReference type="PROSITE" id="PS51688"/>
    </source>
</evidence>
<dbReference type="InterPro" id="IPR036388">
    <property type="entry name" value="WH-like_DNA-bd_sf"/>
</dbReference>
<reference evidence="2" key="1">
    <citation type="journal article" date="2015" name="Nature">
        <title>Complex archaea that bridge the gap between prokaryotes and eukaryotes.</title>
        <authorList>
            <person name="Spang A."/>
            <person name="Saw J.H."/>
            <person name="Jorgensen S.L."/>
            <person name="Zaremba-Niedzwiedzka K."/>
            <person name="Martijn J."/>
            <person name="Lind A.E."/>
            <person name="van Eijk R."/>
            <person name="Schleper C."/>
            <person name="Guy L."/>
            <person name="Ettema T.J."/>
        </authorList>
    </citation>
    <scope>NUCLEOTIDE SEQUENCE</scope>
</reference>
<name>A0A0F9GUR0_9ZZZZ</name>
<dbReference type="AlphaFoldDB" id="A0A0F9GUR0"/>
<feature type="domain" description="Peptidase S74" evidence="1">
    <location>
        <begin position="248"/>
        <end position="352"/>
    </location>
</feature>
<accession>A0A0F9GUR0</accession>
<evidence type="ECO:0000313" key="2">
    <source>
        <dbReference type="EMBL" id="KKL73100.1"/>
    </source>
</evidence>
<proteinExistence type="predicted"/>
<dbReference type="Gene3D" id="1.10.10.10">
    <property type="entry name" value="Winged helix-like DNA-binding domain superfamily/Winged helix DNA-binding domain"/>
    <property type="match status" value="1"/>
</dbReference>
<organism evidence="2">
    <name type="scientific">marine sediment metagenome</name>
    <dbReference type="NCBI Taxonomy" id="412755"/>
    <lineage>
        <taxon>unclassified sequences</taxon>
        <taxon>metagenomes</taxon>
        <taxon>ecological metagenomes</taxon>
    </lineage>
</organism>
<sequence>TGEIKLNATVTVLDEIQRKGDADTKVGFTDDKFSLTVGGLLMLEATEIAGQDTLDLGDVGGGGDVDIDFNDGQMFLQGSSGNLHIGGTDPDSLLVVNGETFVGPPAASGNTSNSKITIGLTLNQEANDDHIFELKSSDIAHGMTDLTETDTYFYIRKSVGGSGGASMFGLGEGAVGFLNFGVAVNDTTSKDTASAGYIDFRAAKKSGTSITTAGASANLLVIRNNSTTRFIFDAEGTGHADDSWITFSDRRLKTEIENIPYGLSELMLLRPKRFVKRSGAFNDDGDVELSGRGRRKIGLIAQDVRSIIPEAVKDIDSEATSFYSLDYDSLSALLISAIQELKLEIDEINELRHIYGII</sequence>
<dbReference type="PROSITE" id="PS51688">
    <property type="entry name" value="ICA"/>
    <property type="match status" value="1"/>
</dbReference>
<dbReference type="EMBL" id="LAZR01025069">
    <property type="protein sequence ID" value="KKL73100.1"/>
    <property type="molecule type" value="Genomic_DNA"/>
</dbReference>
<protein>
    <recommendedName>
        <fullName evidence="1">Peptidase S74 domain-containing protein</fullName>
    </recommendedName>
</protein>
<feature type="non-terminal residue" evidence="2">
    <location>
        <position position="1"/>
    </location>
</feature>
<comment type="caution">
    <text evidence="2">The sequence shown here is derived from an EMBL/GenBank/DDBJ whole genome shotgun (WGS) entry which is preliminary data.</text>
</comment>
<gene>
    <name evidence="2" type="ORF">LCGC14_2078250</name>
</gene>
<dbReference type="InterPro" id="IPR030392">
    <property type="entry name" value="S74_ICA"/>
</dbReference>
<dbReference type="Pfam" id="PF13884">
    <property type="entry name" value="Peptidase_S74"/>
    <property type="match status" value="1"/>
</dbReference>